<reference evidence="3" key="1">
    <citation type="submission" date="2020-07" db="EMBL/GenBank/DDBJ databases">
        <title>Huge and variable diversity of episymbiotic CPR bacteria and DPANN archaea in groundwater ecosystems.</title>
        <authorList>
            <person name="He C.Y."/>
            <person name="Keren R."/>
            <person name="Whittaker M."/>
            <person name="Farag I.F."/>
            <person name="Doudna J."/>
            <person name="Cate J.H.D."/>
            <person name="Banfield J.F."/>
        </authorList>
    </citation>
    <scope>NUCLEOTIDE SEQUENCE</scope>
    <source>
        <strain evidence="3">NC_groundwater_1818_Pr3_B-0.1um_66_35</strain>
    </source>
</reference>
<evidence type="ECO:0000313" key="3">
    <source>
        <dbReference type="EMBL" id="MBI5131400.1"/>
    </source>
</evidence>
<feature type="region of interest" description="Disordered" evidence="1">
    <location>
        <begin position="1"/>
        <end position="22"/>
    </location>
</feature>
<dbReference type="GO" id="GO:0016747">
    <property type="term" value="F:acyltransferase activity, transferring groups other than amino-acyl groups"/>
    <property type="evidence" value="ECO:0007669"/>
    <property type="project" value="InterPro"/>
</dbReference>
<name>A0A933S0B1_RHOPL</name>
<dbReference type="Proteomes" id="UP000782519">
    <property type="component" value="Unassembled WGS sequence"/>
</dbReference>
<dbReference type="InterPro" id="IPR000182">
    <property type="entry name" value="GNAT_dom"/>
</dbReference>
<organism evidence="3 4">
    <name type="scientific">Rhodopseudomonas palustris</name>
    <dbReference type="NCBI Taxonomy" id="1076"/>
    <lineage>
        <taxon>Bacteria</taxon>
        <taxon>Pseudomonadati</taxon>
        <taxon>Pseudomonadota</taxon>
        <taxon>Alphaproteobacteria</taxon>
        <taxon>Hyphomicrobiales</taxon>
        <taxon>Nitrobacteraceae</taxon>
        <taxon>Rhodopseudomonas</taxon>
    </lineage>
</organism>
<feature type="domain" description="N-acetyltransferase" evidence="2">
    <location>
        <begin position="18"/>
        <end position="179"/>
    </location>
</feature>
<proteinExistence type="predicted"/>
<evidence type="ECO:0000313" key="4">
    <source>
        <dbReference type="Proteomes" id="UP000782519"/>
    </source>
</evidence>
<gene>
    <name evidence="3" type="ORF">HZA66_18335</name>
</gene>
<dbReference type="InterPro" id="IPR016181">
    <property type="entry name" value="Acyl_CoA_acyltransferase"/>
</dbReference>
<dbReference type="Pfam" id="PF00583">
    <property type="entry name" value="Acetyltransf_1"/>
    <property type="match status" value="1"/>
</dbReference>
<dbReference type="SUPFAM" id="SSF55729">
    <property type="entry name" value="Acyl-CoA N-acyltransferases (Nat)"/>
    <property type="match status" value="1"/>
</dbReference>
<dbReference type="AlphaFoldDB" id="A0A933S0B1"/>
<sequence length="181" mass="19214">MMSEPPHSSNTPRAASSPRWRPMTTADLPAVNAIAAEVHAAYPEDPAVFAERLRLHPAGCYVLDGVQGVAGYVVSHPWRSTVPPALNSLLGAIPSPASTYYIHDIALLPAARRGGAAAAILATLMRHAATLADNISLVAIGGPVQFWQRQGFTIVSDPKLAAKLRSYDSDACYMARELTAT</sequence>
<comment type="caution">
    <text evidence="3">The sequence shown here is derived from an EMBL/GenBank/DDBJ whole genome shotgun (WGS) entry which is preliminary data.</text>
</comment>
<dbReference type="PROSITE" id="PS51186">
    <property type="entry name" value="GNAT"/>
    <property type="match status" value="1"/>
</dbReference>
<evidence type="ECO:0000256" key="1">
    <source>
        <dbReference type="SAM" id="MobiDB-lite"/>
    </source>
</evidence>
<dbReference type="EMBL" id="JACRJB010000052">
    <property type="protein sequence ID" value="MBI5131400.1"/>
    <property type="molecule type" value="Genomic_DNA"/>
</dbReference>
<feature type="compositionally biased region" description="Polar residues" evidence="1">
    <location>
        <begin position="1"/>
        <end position="14"/>
    </location>
</feature>
<evidence type="ECO:0000259" key="2">
    <source>
        <dbReference type="PROSITE" id="PS51186"/>
    </source>
</evidence>
<protein>
    <submittedName>
        <fullName evidence="3">GNAT family N-acetyltransferase</fullName>
    </submittedName>
</protein>
<accession>A0A933S0B1</accession>
<dbReference type="Gene3D" id="3.40.630.30">
    <property type="match status" value="1"/>
</dbReference>